<evidence type="ECO:0000313" key="7">
    <source>
        <dbReference type="EMBL" id="MBN8229325.1"/>
    </source>
</evidence>
<feature type="binding site" evidence="4">
    <location>
        <begin position="137"/>
        <end position="140"/>
    </location>
    <ligand>
        <name>pyridoxal 5'-phosphate</name>
        <dbReference type="ChEBI" id="CHEBI:597326"/>
    </ligand>
</feature>
<keyword evidence="8" id="KW-1185">Reference proteome</keyword>
<accession>A0ABS3DCC1</accession>
<comment type="function">
    <text evidence="4 6">Catalyzes the cleavage of L-kynurenine (L-Kyn) and L-3-hydroxykynurenine (L-3OHKyn) into anthranilic acid (AA) and 3-hydroxyanthranilic acid (3-OHAA), respectively.</text>
</comment>
<reference evidence="7 8" key="1">
    <citation type="submission" date="2021-02" db="EMBL/GenBank/DDBJ databases">
        <title>De Novo genome assembly of isolated myxobacteria.</title>
        <authorList>
            <person name="Stevens D.C."/>
        </authorList>
    </citation>
    <scope>NUCLEOTIDE SEQUENCE [LARGE SCALE GENOMIC DNA]</scope>
    <source>
        <strain evidence="7 8">ATCC 29039</strain>
    </source>
</reference>
<dbReference type="Gene3D" id="3.90.1150.10">
    <property type="entry name" value="Aspartate Aminotransferase, domain 1"/>
    <property type="match status" value="1"/>
</dbReference>
<evidence type="ECO:0000256" key="3">
    <source>
        <dbReference type="ARBA" id="ARBA00022898"/>
    </source>
</evidence>
<comment type="caution">
    <text evidence="7">The sequence shown here is derived from an EMBL/GenBank/DDBJ whole genome shotgun (WGS) entry which is preliminary data.</text>
</comment>
<evidence type="ECO:0000256" key="2">
    <source>
        <dbReference type="ARBA" id="ARBA00022801"/>
    </source>
</evidence>
<comment type="pathway">
    <text evidence="4 6">Amino-acid degradation; L-kynurenine degradation; L-alanine and anthranilate from L-kynurenine: step 1/1.</text>
</comment>
<sequence length="425" mass="47593">MTAPVYENTDAFAYGLDAKDPLRPLRDEFLFPPAASGAPTIYLAGNSLGLQPRKARKYVQMEMEDWERLGVEGHVHGRHPWLPYHELLTEQVARVVGAQPVEVVVMNTLSVNLHLMMVSFYRPTRERFKILIEGGAFPSDQYAVASQARFHGYDPKEAILRLTPREGEDTLRPEDILETIERHGKEIALVMLGSVNYLTGQAFDLREITRVAHAQGCKVGFDLAHGAGNLKLSLHDDGPDFAVWCSYKYLNGGPGSLGGVFVHERHAHSPELPRFEGWWGHNKATRFEMGPTFDPLPGAEGWQLSNPPIFQLAALRSSLELFDKATMAALRAKSDQLTGYMEFLLDRLPAGFVTITTPRDLKQRGAQLSLRFKGEPKRLLHRLAAAGIICDFREPDIIRAAPAPLYNTYLDVFRFVKALEAHALE</sequence>
<comment type="pathway">
    <text evidence="4 6">Cofactor biosynthesis; NAD(+) biosynthesis; quinolinate from L-kynurenine: step 2/3.</text>
</comment>
<comment type="similarity">
    <text evidence="4 6">Belongs to the kynureninase family.</text>
</comment>
<organism evidence="7 8">
    <name type="scientific">Corallococcus macrosporus</name>
    <dbReference type="NCBI Taxonomy" id="35"/>
    <lineage>
        <taxon>Bacteria</taxon>
        <taxon>Pseudomonadati</taxon>
        <taxon>Myxococcota</taxon>
        <taxon>Myxococcia</taxon>
        <taxon>Myxococcales</taxon>
        <taxon>Cystobacterineae</taxon>
        <taxon>Myxococcaceae</taxon>
        <taxon>Corallococcus</taxon>
    </lineage>
</organism>
<dbReference type="InterPro" id="IPR010111">
    <property type="entry name" value="Kynureninase"/>
</dbReference>
<comment type="cofactor">
    <cofactor evidence="4 6">
        <name>pyridoxal 5'-phosphate</name>
        <dbReference type="ChEBI" id="CHEBI:597326"/>
    </cofactor>
</comment>
<dbReference type="InterPro" id="IPR015421">
    <property type="entry name" value="PyrdxlP-dep_Trfase_major"/>
</dbReference>
<keyword evidence="2 4" id="KW-0378">Hydrolase</keyword>
<dbReference type="NCBIfam" id="TIGR01814">
    <property type="entry name" value="kynureninase"/>
    <property type="match status" value="1"/>
</dbReference>
<feature type="binding site" evidence="4">
    <location>
        <position position="247"/>
    </location>
    <ligand>
        <name>pyridoxal 5'-phosphate</name>
        <dbReference type="ChEBI" id="CHEBI:597326"/>
    </ligand>
</feature>
<name>A0ABS3DCC1_9BACT</name>
<dbReference type="SUPFAM" id="SSF53383">
    <property type="entry name" value="PLP-dependent transferases"/>
    <property type="match status" value="1"/>
</dbReference>
<dbReference type="RefSeq" id="WP_207052498.1">
    <property type="nucleotide sequence ID" value="NZ_JAFIMU010000007.1"/>
</dbReference>
<feature type="binding site" evidence="4">
    <location>
        <position position="222"/>
    </location>
    <ligand>
        <name>pyridoxal 5'-phosphate</name>
        <dbReference type="ChEBI" id="CHEBI:597326"/>
    </ligand>
</feature>
<feature type="binding site" evidence="4">
    <location>
        <position position="109"/>
    </location>
    <ligand>
        <name>pyridoxal 5'-phosphate</name>
        <dbReference type="ChEBI" id="CHEBI:597326"/>
    </ligand>
</feature>
<feature type="binding site" evidence="4">
    <location>
        <position position="110"/>
    </location>
    <ligand>
        <name>pyridoxal 5'-phosphate</name>
        <dbReference type="ChEBI" id="CHEBI:597326"/>
    </ligand>
</feature>
<feature type="binding site" evidence="4">
    <location>
        <position position="225"/>
    </location>
    <ligand>
        <name>pyridoxal 5'-phosphate</name>
        <dbReference type="ChEBI" id="CHEBI:597326"/>
    </ligand>
</feature>
<comment type="caution">
    <text evidence="4">Lacks conserved residue(s) required for the propagation of feature annotation.</text>
</comment>
<dbReference type="GO" id="GO:0030429">
    <property type="term" value="F:kynureninase activity"/>
    <property type="evidence" value="ECO:0007669"/>
    <property type="project" value="UniProtKB-EC"/>
</dbReference>
<feature type="modified residue" description="N6-(pyridoxal phosphate)lysine" evidence="4">
    <location>
        <position position="248"/>
    </location>
</feature>
<dbReference type="Gene3D" id="3.40.640.10">
    <property type="entry name" value="Type I PLP-dependent aspartate aminotransferase-like (Major domain)"/>
    <property type="match status" value="1"/>
</dbReference>
<dbReference type="EC" id="3.7.1.3" evidence="4 5"/>
<dbReference type="Proteomes" id="UP000664052">
    <property type="component" value="Unassembled WGS sequence"/>
</dbReference>
<protein>
    <recommendedName>
        <fullName evidence="4 5">Kynureninase</fullName>
        <ecNumber evidence="4 5">3.7.1.3</ecNumber>
    </recommendedName>
    <alternativeName>
        <fullName evidence="4">L-kynurenine hydrolase</fullName>
    </alternativeName>
</protein>
<dbReference type="PIRSF" id="PIRSF038800">
    <property type="entry name" value="KYNU"/>
    <property type="match status" value="1"/>
</dbReference>
<comment type="catalytic activity">
    <reaction evidence="4 6">
        <text>L-kynurenine + H2O = anthranilate + L-alanine + H(+)</text>
        <dbReference type="Rhea" id="RHEA:16813"/>
        <dbReference type="ChEBI" id="CHEBI:15377"/>
        <dbReference type="ChEBI" id="CHEBI:15378"/>
        <dbReference type="ChEBI" id="CHEBI:16567"/>
        <dbReference type="ChEBI" id="CHEBI:57959"/>
        <dbReference type="ChEBI" id="CHEBI:57972"/>
        <dbReference type="EC" id="3.7.1.3"/>
    </reaction>
</comment>
<dbReference type="InterPro" id="IPR015424">
    <property type="entry name" value="PyrdxlP-dep_Trfase"/>
</dbReference>
<feature type="binding site" evidence="4">
    <location>
        <position position="278"/>
    </location>
    <ligand>
        <name>pyridoxal 5'-phosphate</name>
        <dbReference type="ChEBI" id="CHEBI:597326"/>
    </ligand>
</feature>
<dbReference type="Pfam" id="PF22580">
    <property type="entry name" value="KYNU_C"/>
    <property type="match status" value="1"/>
</dbReference>
<dbReference type="HAMAP" id="MF_01970">
    <property type="entry name" value="Kynureninase"/>
    <property type="match status" value="1"/>
</dbReference>
<evidence type="ECO:0000256" key="1">
    <source>
        <dbReference type="ARBA" id="ARBA00022642"/>
    </source>
</evidence>
<feature type="binding site" evidence="4">
    <location>
        <position position="306"/>
    </location>
    <ligand>
        <name>pyridoxal 5'-phosphate</name>
        <dbReference type="ChEBI" id="CHEBI:597326"/>
    </ligand>
</feature>
<comment type="catalytic activity">
    <reaction evidence="6">
        <text>3-hydroxy-L-kynurenine + H2O = 3-hydroxyanthranilate + L-alanine + H(+)</text>
        <dbReference type="Rhea" id="RHEA:25143"/>
        <dbReference type="ChEBI" id="CHEBI:15377"/>
        <dbReference type="ChEBI" id="CHEBI:15378"/>
        <dbReference type="ChEBI" id="CHEBI:36559"/>
        <dbReference type="ChEBI" id="CHEBI:57972"/>
        <dbReference type="ChEBI" id="CHEBI:58125"/>
        <dbReference type="EC" id="3.7.1.3"/>
    </reaction>
</comment>
<evidence type="ECO:0000256" key="4">
    <source>
        <dbReference type="HAMAP-Rule" id="MF_01970"/>
    </source>
</evidence>
<evidence type="ECO:0000256" key="5">
    <source>
        <dbReference type="NCBIfam" id="TIGR01814"/>
    </source>
</evidence>
<dbReference type="PANTHER" id="PTHR14084:SF0">
    <property type="entry name" value="KYNURENINASE"/>
    <property type="match status" value="1"/>
</dbReference>
<keyword evidence="1 4" id="KW-0662">Pyridine nucleotide biosynthesis</keyword>
<proteinExistence type="inferred from homology"/>
<evidence type="ECO:0000313" key="8">
    <source>
        <dbReference type="Proteomes" id="UP000664052"/>
    </source>
</evidence>
<dbReference type="InterPro" id="IPR015422">
    <property type="entry name" value="PyrdxlP-dep_Trfase_small"/>
</dbReference>
<dbReference type="EMBL" id="JAFIMU010000007">
    <property type="protein sequence ID" value="MBN8229325.1"/>
    <property type="molecule type" value="Genomic_DNA"/>
</dbReference>
<dbReference type="PANTHER" id="PTHR14084">
    <property type="entry name" value="KYNURENINASE"/>
    <property type="match status" value="1"/>
</dbReference>
<comment type="subunit">
    <text evidence="4 6">Homodimer.</text>
</comment>
<evidence type="ECO:0000256" key="6">
    <source>
        <dbReference type="PIRNR" id="PIRNR038800"/>
    </source>
</evidence>
<keyword evidence="3 4" id="KW-0663">Pyridoxal phosphate</keyword>
<gene>
    <name evidence="4 7" type="primary">kynU</name>
    <name evidence="7" type="ORF">JYK02_17590</name>
</gene>